<dbReference type="AlphaFoldDB" id="A0A9K3LT39"/>
<name>A0A9K3LT39_9STRA</name>
<dbReference type="Proteomes" id="UP000693970">
    <property type="component" value="Unassembled WGS sequence"/>
</dbReference>
<organism evidence="2 3">
    <name type="scientific">Nitzschia inconspicua</name>
    <dbReference type="NCBI Taxonomy" id="303405"/>
    <lineage>
        <taxon>Eukaryota</taxon>
        <taxon>Sar</taxon>
        <taxon>Stramenopiles</taxon>
        <taxon>Ochrophyta</taxon>
        <taxon>Bacillariophyta</taxon>
        <taxon>Bacillariophyceae</taxon>
        <taxon>Bacillariophycidae</taxon>
        <taxon>Bacillariales</taxon>
        <taxon>Bacillariaceae</taxon>
        <taxon>Nitzschia</taxon>
    </lineage>
</organism>
<keyword evidence="3" id="KW-1185">Reference proteome</keyword>
<evidence type="ECO:0000256" key="1">
    <source>
        <dbReference type="SAM" id="MobiDB-lite"/>
    </source>
</evidence>
<proteinExistence type="predicted"/>
<feature type="region of interest" description="Disordered" evidence="1">
    <location>
        <begin position="1"/>
        <end position="24"/>
    </location>
</feature>
<comment type="caution">
    <text evidence="2">The sequence shown here is derived from an EMBL/GenBank/DDBJ whole genome shotgun (WGS) entry which is preliminary data.</text>
</comment>
<feature type="region of interest" description="Disordered" evidence="1">
    <location>
        <begin position="36"/>
        <end position="76"/>
    </location>
</feature>
<reference evidence="2" key="2">
    <citation type="submission" date="2021-04" db="EMBL/GenBank/DDBJ databases">
        <authorList>
            <person name="Podell S."/>
        </authorList>
    </citation>
    <scope>NUCLEOTIDE SEQUENCE</scope>
    <source>
        <strain evidence="2">Hildebrandi</strain>
    </source>
</reference>
<feature type="compositionally biased region" description="Basic and acidic residues" evidence="1">
    <location>
        <begin position="11"/>
        <end position="22"/>
    </location>
</feature>
<reference evidence="2" key="1">
    <citation type="journal article" date="2021" name="Sci. Rep.">
        <title>Diploid genomic architecture of Nitzschia inconspicua, an elite biomass production diatom.</title>
        <authorList>
            <person name="Oliver A."/>
            <person name="Podell S."/>
            <person name="Pinowska A."/>
            <person name="Traller J.C."/>
            <person name="Smith S.R."/>
            <person name="McClure R."/>
            <person name="Beliaev A."/>
            <person name="Bohutskyi P."/>
            <person name="Hill E.A."/>
            <person name="Rabines A."/>
            <person name="Zheng H."/>
            <person name="Allen L.Z."/>
            <person name="Kuo A."/>
            <person name="Grigoriev I.V."/>
            <person name="Allen A.E."/>
            <person name="Hazlebeck D."/>
            <person name="Allen E.E."/>
        </authorList>
    </citation>
    <scope>NUCLEOTIDE SEQUENCE</scope>
    <source>
        <strain evidence="2">Hildebrandi</strain>
    </source>
</reference>
<evidence type="ECO:0000313" key="2">
    <source>
        <dbReference type="EMBL" id="KAG7366561.1"/>
    </source>
</evidence>
<accession>A0A9K3LT39</accession>
<feature type="compositionally biased region" description="Polar residues" evidence="1">
    <location>
        <begin position="1"/>
        <end position="10"/>
    </location>
</feature>
<sequence length="102" mass="11470">MFTIAVTSSSDARDDEHEKDGRVVLFPNDMFANAIVASSDEDEDEDKEEEEEEDEDKEEEEGEENEGIFSSSEGDADEASFSLLKFILRQVSKTVDLLRKDG</sequence>
<evidence type="ECO:0000313" key="3">
    <source>
        <dbReference type="Proteomes" id="UP000693970"/>
    </source>
</evidence>
<protein>
    <submittedName>
        <fullName evidence="2">Uncharacterized protein</fullName>
    </submittedName>
</protein>
<gene>
    <name evidence="2" type="ORF">IV203_029231</name>
</gene>
<dbReference type="EMBL" id="JAGRRH010000007">
    <property type="protein sequence ID" value="KAG7366561.1"/>
    <property type="molecule type" value="Genomic_DNA"/>
</dbReference>
<feature type="compositionally biased region" description="Acidic residues" evidence="1">
    <location>
        <begin position="39"/>
        <end position="66"/>
    </location>
</feature>